<dbReference type="InterPro" id="IPR051448">
    <property type="entry name" value="CdaR-like_regulators"/>
</dbReference>
<keyword evidence="5" id="KW-1185">Reference proteome</keyword>
<dbReference type="InterPro" id="IPR041522">
    <property type="entry name" value="CdaR_GGDEF"/>
</dbReference>
<evidence type="ECO:0000313" key="5">
    <source>
        <dbReference type="Proteomes" id="UP000198571"/>
    </source>
</evidence>
<protein>
    <submittedName>
        <fullName evidence="4">Sugar diacid utilization regulator</fullName>
    </submittedName>
</protein>
<dbReference type="Proteomes" id="UP000198571">
    <property type="component" value="Unassembled WGS sequence"/>
</dbReference>
<dbReference type="Pfam" id="PF17853">
    <property type="entry name" value="GGDEF_2"/>
    <property type="match status" value="1"/>
</dbReference>
<feature type="domain" description="PucR C-terminal helix-turn-helix" evidence="2">
    <location>
        <begin position="347"/>
        <end position="404"/>
    </location>
</feature>
<dbReference type="STRING" id="1601833.SAMN05518684_113110"/>
<evidence type="ECO:0000259" key="3">
    <source>
        <dbReference type="Pfam" id="PF17853"/>
    </source>
</evidence>
<dbReference type="InterPro" id="IPR025736">
    <property type="entry name" value="PucR_C-HTH_dom"/>
</dbReference>
<dbReference type="Gene3D" id="1.10.10.2840">
    <property type="entry name" value="PucR C-terminal helix-turn-helix domain"/>
    <property type="match status" value="1"/>
</dbReference>
<reference evidence="5" key="1">
    <citation type="submission" date="2016-10" db="EMBL/GenBank/DDBJ databases">
        <authorList>
            <person name="Varghese N."/>
            <person name="Submissions S."/>
        </authorList>
    </citation>
    <scope>NUCLEOTIDE SEQUENCE [LARGE SCALE GENOMIC DNA]</scope>
    <source>
        <strain evidence="5">S9</strain>
    </source>
</reference>
<comment type="similarity">
    <text evidence="1">Belongs to the CdaR family.</text>
</comment>
<dbReference type="RefSeq" id="WP_177174373.1">
    <property type="nucleotide sequence ID" value="NZ_FOGT01000013.1"/>
</dbReference>
<accession>A0A1H9W0X5</accession>
<dbReference type="InterPro" id="IPR042070">
    <property type="entry name" value="PucR_C-HTH_sf"/>
</dbReference>
<organism evidence="4 5">
    <name type="scientific">Salipaludibacillus aurantiacus</name>
    <dbReference type="NCBI Taxonomy" id="1601833"/>
    <lineage>
        <taxon>Bacteria</taxon>
        <taxon>Bacillati</taxon>
        <taxon>Bacillota</taxon>
        <taxon>Bacilli</taxon>
        <taxon>Bacillales</taxon>
        <taxon>Bacillaceae</taxon>
    </lineage>
</organism>
<sequence length="420" mass="49398">MDRNQKLDLHSTIPVKMMNDLAAGKSYSGMLQTICTSYKVQAVLTDDIFQTLAFADENKSYKGLEYIDVLDGNPSIVFDRLRNEEWTARRFELVSDNLERAGFLYVNDEIFERPSFNRDDFQKMLVFFSTAIQAENRKRKEVLQQGLRFKEAFLYDLLYGNLKEEGNIRAQAETWNWGLNAPHTVIAFELQKFDTLTGDEVLLERCMRKWETTLIKQLINPMMLKKRNEIILFYPVKHISKIKENEKKIRDSISLLIKSIEKISGDREFHVGIGRPYAYGKDYFRSYQEARVAREIGISKIGETVIFFQDIGLLKLLYSHDPQELYEYYHDTLDELIMHDEKTEADLIEALRAYIKNDLDLKKTSEAMHMHRNSVRYRLTKIEELLDIDLNDLSVIIKFSMAFQIESLAKMRDRLRTGRR</sequence>
<evidence type="ECO:0000259" key="2">
    <source>
        <dbReference type="Pfam" id="PF13556"/>
    </source>
</evidence>
<evidence type="ECO:0000256" key="1">
    <source>
        <dbReference type="ARBA" id="ARBA00006754"/>
    </source>
</evidence>
<evidence type="ECO:0000313" key="4">
    <source>
        <dbReference type="EMBL" id="SES27317.1"/>
    </source>
</evidence>
<dbReference type="PANTHER" id="PTHR33744">
    <property type="entry name" value="CARBOHYDRATE DIACID REGULATOR"/>
    <property type="match status" value="1"/>
</dbReference>
<dbReference type="PANTHER" id="PTHR33744:SF1">
    <property type="entry name" value="DNA-BINDING TRANSCRIPTIONAL ACTIVATOR ADER"/>
    <property type="match status" value="1"/>
</dbReference>
<name>A0A1H9W0X5_9BACI</name>
<proteinExistence type="inferred from homology"/>
<feature type="domain" description="CdaR GGDEF-like" evidence="3">
    <location>
        <begin position="160"/>
        <end position="296"/>
    </location>
</feature>
<dbReference type="Pfam" id="PF13556">
    <property type="entry name" value="HTH_30"/>
    <property type="match status" value="1"/>
</dbReference>
<dbReference type="AlphaFoldDB" id="A0A1H9W0X5"/>
<gene>
    <name evidence="4" type="ORF">SAMN05518684_113110</name>
</gene>
<dbReference type="EMBL" id="FOGT01000013">
    <property type="protein sequence ID" value="SES27317.1"/>
    <property type="molecule type" value="Genomic_DNA"/>
</dbReference>